<sequence length="215" mass="21920">MHKTVSAAALITLATTLASCGAIVGKFVPPQTVENPAGLNGKTLSSSGPLQPAAVKGTVSYSTQGAPFADVAYPKDVPFDIRPHALEFQAGFTEATASGLCNAPQSAKVTLKTLKVEVSDAAGKATFNATVNATFNLTRRSSGVSSVVYSVNADDLATLKVGAAETDAFIRALTSGGDNTASVVAEIGADQDGLAGCSMSFKLNDRTKVILSDFS</sequence>
<evidence type="ECO:0000256" key="1">
    <source>
        <dbReference type="SAM" id="SignalP"/>
    </source>
</evidence>
<protein>
    <recommendedName>
        <fullName evidence="4">Lipoprotein</fullName>
    </recommendedName>
</protein>
<dbReference type="EMBL" id="BAAADB010000031">
    <property type="protein sequence ID" value="GAA0522929.1"/>
    <property type="molecule type" value="Genomic_DNA"/>
</dbReference>
<proteinExistence type="predicted"/>
<comment type="caution">
    <text evidence="2">The sequence shown here is derived from an EMBL/GenBank/DDBJ whole genome shotgun (WGS) entry which is preliminary data.</text>
</comment>
<gene>
    <name evidence="2" type="ORF">GCM10008937_33140</name>
</gene>
<feature type="chain" id="PRO_5047355684" description="Lipoprotein" evidence="1">
    <location>
        <begin position="22"/>
        <end position="215"/>
    </location>
</feature>
<dbReference type="PROSITE" id="PS51257">
    <property type="entry name" value="PROKAR_LIPOPROTEIN"/>
    <property type="match status" value="1"/>
</dbReference>
<name>A0ABN1CP51_9DEIO</name>
<dbReference type="RefSeq" id="WP_343761253.1">
    <property type="nucleotide sequence ID" value="NZ_BAAADB010000031.1"/>
</dbReference>
<evidence type="ECO:0008006" key="4">
    <source>
        <dbReference type="Google" id="ProtNLM"/>
    </source>
</evidence>
<reference evidence="2 3" key="1">
    <citation type="journal article" date="2019" name="Int. J. Syst. Evol. Microbiol.">
        <title>The Global Catalogue of Microorganisms (GCM) 10K type strain sequencing project: providing services to taxonomists for standard genome sequencing and annotation.</title>
        <authorList>
            <consortium name="The Broad Institute Genomics Platform"/>
            <consortium name="The Broad Institute Genome Sequencing Center for Infectious Disease"/>
            <person name="Wu L."/>
            <person name="Ma J."/>
        </authorList>
    </citation>
    <scope>NUCLEOTIDE SEQUENCE [LARGE SCALE GENOMIC DNA]</scope>
    <source>
        <strain evidence="2 3">JCM 14368</strain>
    </source>
</reference>
<accession>A0ABN1CP51</accession>
<keyword evidence="1" id="KW-0732">Signal</keyword>
<dbReference type="Proteomes" id="UP001500191">
    <property type="component" value="Unassembled WGS sequence"/>
</dbReference>
<feature type="signal peptide" evidence="1">
    <location>
        <begin position="1"/>
        <end position="21"/>
    </location>
</feature>
<keyword evidence="3" id="KW-1185">Reference proteome</keyword>
<evidence type="ECO:0000313" key="3">
    <source>
        <dbReference type="Proteomes" id="UP001500191"/>
    </source>
</evidence>
<organism evidence="2 3">
    <name type="scientific">Deinococcus depolymerans</name>
    <dbReference type="NCBI Taxonomy" id="392408"/>
    <lineage>
        <taxon>Bacteria</taxon>
        <taxon>Thermotogati</taxon>
        <taxon>Deinococcota</taxon>
        <taxon>Deinococci</taxon>
        <taxon>Deinococcales</taxon>
        <taxon>Deinococcaceae</taxon>
        <taxon>Deinococcus</taxon>
    </lineage>
</organism>
<evidence type="ECO:0000313" key="2">
    <source>
        <dbReference type="EMBL" id="GAA0522929.1"/>
    </source>
</evidence>